<organism evidence="1 2">
    <name type="scientific">Gimesia algae</name>
    <dbReference type="NCBI Taxonomy" id="2527971"/>
    <lineage>
        <taxon>Bacteria</taxon>
        <taxon>Pseudomonadati</taxon>
        <taxon>Planctomycetota</taxon>
        <taxon>Planctomycetia</taxon>
        <taxon>Planctomycetales</taxon>
        <taxon>Planctomycetaceae</taxon>
        <taxon>Gimesia</taxon>
    </lineage>
</organism>
<dbReference type="RefSeq" id="WP_197995746.1">
    <property type="nucleotide sequence ID" value="NZ_CP036343.1"/>
</dbReference>
<dbReference type="Pfam" id="PF07394">
    <property type="entry name" value="DUF1501"/>
    <property type="match status" value="1"/>
</dbReference>
<dbReference type="InterPro" id="IPR010869">
    <property type="entry name" value="DUF1501"/>
</dbReference>
<dbReference type="AlphaFoldDB" id="A0A517VA17"/>
<dbReference type="PANTHER" id="PTHR43737">
    <property type="entry name" value="BLL7424 PROTEIN"/>
    <property type="match status" value="1"/>
</dbReference>
<name>A0A517VA17_9PLAN</name>
<protein>
    <recommendedName>
        <fullName evidence="3">DUF1501 domain-containing protein</fullName>
    </recommendedName>
</protein>
<keyword evidence="2" id="KW-1185">Reference proteome</keyword>
<dbReference type="EMBL" id="CP036343">
    <property type="protein sequence ID" value="QDT89854.1"/>
    <property type="molecule type" value="Genomic_DNA"/>
</dbReference>
<dbReference type="SUPFAM" id="SSF53649">
    <property type="entry name" value="Alkaline phosphatase-like"/>
    <property type="match status" value="1"/>
</dbReference>
<evidence type="ECO:0000313" key="1">
    <source>
        <dbReference type="EMBL" id="QDT89854.1"/>
    </source>
</evidence>
<dbReference type="KEGG" id="gax:Pan161_14870"/>
<dbReference type="PANTHER" id="PTHR43737:SF1">
    <property type="entry name" value="DUF1501 DOMAIN-CONTAINING PROTEIN"/>
    <property type="match status" value="1"/>
</dbReference>
<evidence type="ECO:0000313" key="2">
    <source>
        <dbReference type="Proteomes" id="UP000316855"/>
    </source>
</evidence>
<dbReference type="InterPro" id="IPR017850">
    <property type="entry name" value="Alkaline_phosphatase_core_sf"/>
</dbReference>
<gene>
    <name evidence="1" type="ORF">Pan161_14870</name>
</gene>
<evidence type="ECO:0008006" key="3">
    <source>
        <dbReference type="Google" id="ProtNLM"/>
    </source>
</evidence>
<proteinExistence type="predicted"/>
<accession>A0A517VA17</accession>
<dbReference type="Proteomes" id="UP000316855">
    <property type="component" value="Chromosome"/>
</dbReference>
<reference evidence="1 2" key="1">
    <citation type="submission" date="2019-02" db="EMBL/GenBank/DDBJ databases">
        <title>Deep-cultivation of Planctomycetes and their phenomic and genomic characterization uncovers novel biology.</title>
        <authorList>
            <person name="Wiegand S."/>
            <person name="Jogler M."/>
            <person name="Boedeker C."/>
            <person name="Pinto D."/>
            <person name="Vollmers J."/>
            <person name="Rivas-Marin E."/>
            <person name="Kohn T."/>
            <person name="Peeters S.H."/>
            <person name="Heuer A."/>
            <person name="Rast P."/>
            <person name="Oberbeckmann S."/>
            <person name="Bunk B."/>
            <person name="Jeske O."/>
            <person name="Meyerdierks A."/>
            <person name="Storesund J.E."/>
            <person name="Kallscheuer N."/>
            <person name="Luecker S."/>
            <person name="Lage O.M."/>
            <person name="Pohl T."/>
            <person name="Merkel B.J."/>
            <person name="Hornburger P."/>
            <person name="Mueller R.-W."/>
            <person name="Bruemmer F."/>
            <person name="Labrenz M."/>
            <person name="Spormann A.M."/>
            <person name="Op den Camp H."/>
            <person name="Overmann J."/>
            <person name="Amann R."/>
            <person name="Jetten M.S.M."/>
            <person name="Mascher T."/>
            <person name="Medema M.H."/>
            <person name="Devos D.P."/>
            <person name="Kaster A.-K."/>
            <person name="Ovreas L."/>
            <person name="Rohde M."/>
            <person name="Galperin M.Y."/>
            <person name="Jogler C."/>
        </authorList>
    </citation>
    <scope>NUCLEOTIDE SEQUENCE [LARGE SCALE GENOMIC DNA]</scope>
    <source>
        <strain evidence="1 2">Pan161</strain>
    </source>
</reference>
<sequence length="163" mass="17663">MPPRALGSDAFNPQEDLRKQFYDWLVSEQNPYFAQLRESLLPQLDRALAALISDLKTRGLLSETIVYCAGEFGRTPVVNCQGGRDHWARTMSVLVAGGGFRQGAVYGATDQTGSEPVSAVCSPADVNATILNQLGIAPDTLLYTSSGRPLPVFRKGHVLLDLV</sequence>